<evidence type="ECO:0000256" key="7">
    <source>
        <dbReference type="ARBA" id="ARBA00023177"/>
    </source>
</evidence>
<feature type="compositionally biased region" description="Low complexity" evidence="9">
    <location>
        <begin position="455"/>
        <end position="468"/>
    </location>
</feature>
<dbReference type="Pfam" id="PF00909">
    <property type="entry name" value="Ammonium_transp"/>
    <property type="match status" value="1"/>
</dbReference>
<comment type="similarity">
    <text evidence="2 8">Belongs to the ammonia transporter channel (TC 1.A.11.2) family.</text>
</comment>
<dbReference type="GO" id="GO:0005886">
    <property type="term" value="C:plasma membrane"/>
    <property type="evidence" value="ECO:0007669"/>
    <property type="project" value="UniProtKB-SubCell"/>
</dbReference>
<dbReference type="PANTHER" id="PTHR11730">
    <property type="entry name" value="AMMONIUM TRANSPORTER"/>
    <property type="match status" value="1"/>
</dbReference>
<dbReference type="InterPro" id="IPR001905">
    <property type="entry name" value="Ammonium_transpt"/>
</dbReference>
<protein>
    <recommendedName>
        <fullName evidence="8">Ammonium transporter</fullName>
    </recommendedName>
</protein>
<sequence length="468" mass="51520">MNLLWILFTAALIFFMQTGFAMLEAGGMARKVLAESIIIKNGIIVAMGCLTWYFLGYGLAYGQGGATSGVVGGSYFVLTGNPAHYDWFFRWGFASTAATIVSGAMSERTLLRSHVYWGMLMVSVVHPFVAHWIWSKDGWMSPHLSEDKLFLANGVLDFAGSGVVHLLGGIAGLIGAIVSGPRYGRFEDLYVRNKVFVPHDVGTMALGTCLLQFSWFGYNCGSTLRLNHSQSTVASLIVVNTTLAASTGSLVALLLVKLREGIWDLPVFLNGLLGGLVSITAGCAFVEPWAAFVIGSVSGIIYVITIKVMRHFKIDDVLDVVAVHASNGLWGLIAVGLFASKYQIYLVFNRYTYSGLFMGGGGMQLAAQIIGALVITAWGLFWSILFFYLLNYFGHLRIDKKNELRIFEETITNFKVKTTLRQMAHDYRLDNYIRNVEDDEPENQHQPEYPIRKQTAITSTSSSAVSKI</sequence>
<keyword evidence="3 8" id="KW-0813">Transport</keyword>
<dbReference type="PANTHER" id="PTHR11730:SF6">
    <property type="entry name" value="AMMONIUM TRANSPORTER"/>
    <property type="match status" value="1"/>
</dbReference>
<dbReference type="AlphaFoldDB" id="A0A6B2L3D4"/>
<dbReference type="Gene3D" id="1.10.3430.10">
    <property type="entry name" value="Ammonium transporter AmtB like domains"/>
    <property type="match status" value="1"/>
</dbReference>
<evidence type="ECO:0000256" key="1">
    <source>
        <dbReference type="ARBA" id="ARBA00004141"/>
    </source>
</evidence>
<feature type="region of interest" description="Disordered" evidence="9">
    <location>
        <begin position="439"/>
        <end position="468"/>
    </location>
</feature>
<evidence type="ECO:0000256" key="4">
    <source>
        <dbReference type="ARBA" id="ARBA00022692"/>
    </source>
</evidence>
<feature type="transmembrane region" description="Helical" evidence="8">
    <location>
        <begin position="154"/>
        <end position="180"/>
    </location>
</feature>
<feature type="domain" description="Ammonium transporter AmtB-like" evidence="11">
    <location>
        <begin position="4"/>
        <end position="403"/>
    </location>
</feature>
<feature type="transmembrane region" description="Helical" evidence="8">
    <location>
        <begin position="233"/>
        <end position="256"/>
    </location>
</feature>
<feature type="transmembrane region" description="Helical" evidence="8">
    <location>
        <begin position="321"/>
        <end position="345"/>
    </location>
</feature>
<evidence type="ECO:0000256" key="6">
    <source>
        <dbReference type="ARBA" id="ARBA00023136"/>
    </source>
</evidence>
<feature type="transmembrane region" description="Helical" evidence="8">
    <location>
        <begin position="288"/>
        <end position="309"/>
    </location>
</feature>
<evidence type="ECO:0000256" key="3">
    <source>
        <dbReference type="ARBA" id="ARBA00022448"/>
    </source>
</evidence>
<keyword evidence="6 8" id="KW-0472">Membrane</keyword>
<feature type="transmembrane region" description="Helical" evidence="8">
    <location>
        <begin position="365"/>
        <end position="390"/>
    </location>
</feature>
<organism evidence="12">
    <name type="scientific">Arcella intermedia</name>
    <dbReference type="NCBI Taxonomy" id="1963864"/>
    <lineage>
        <taxon>Eukaryota</taxon>
        <taxon>Amoebozoa</taxon>
        <taxon>Tubulinea</taxon>
        <taxon>Elardia</taxon>
        <taxon>Arcellinida</taxon>
        <taxon>Sphaerothecina</taxon>
        <taxon>Arcellidae</taxon>
        <taxon>Arcella</taxon>
    </lineage>
</organism>
<evidence type="ECO:0000259" key="11">
    <source>
        <dbReference type="Pfam" id="PF00909"/>
    </source>
</evidence>
<feature type="transmembrane region" description="Helical" evidence="8">
    <location>
        <begin position="201"/>
        <end position="218"/>
    </location>
</feature>
<accession>A0A6B2L3D4</accession>
<keyword evidence="5 8" id="KW-1133">Transmembrane helix</keyword>
<evidence type="ECO:0000256" key="8">
    <source>
        <dbReference type="RuleBase" id="RU362002"/>
    </source>
</evidence>
<evidence type="ECO:0000256" key="5">
    <source>
        <dbReference type="ARBA" id="ARBA00022989"/>
    </source>
</evidence>
<keyword evidence="7 8" id="KW-0924">Ammonia transport</keyword>
<evidence type="ECO:0000256" key="10">
    <source>
        <dbReference type="SAM" id="SignalP"/>
    </source>
</evidence>
<name>A0A6B2L3D4_9EUKA</name>
<dbReference type="NCBIfam" id="TIGR00836">
    <property type="entry name" value="amt"/>
    <property type="match status" value="1"/>
</dbReference>
<evidence type="ECO:0000256" key="9">
    <source>
        <dbReference type="SAM" id="MobiDB-lite"/>
    </source>
</evidence>
<dbReference type="InterPro" id="IPR018047">
    <property type="entry name" value="Ammonium_transpt_CS"/>
</dbReference>
<dbReference type="EMBL" id="GIBP01002490">
    <property type="protein sequence ID" value="NDV31459.1"/>
    <property type="molecule type" value="Transcribed_RNA"/>
</dbReference>
<feature type="transmembrane region" description="Helical" evidence="8">
    <location>
        <begin position="115"/>
        <end position="134"/>
    </location>
</feature>
<feature type="signal peptide" evidence="10">
    <location>
        <begin position="1"/>
        <end position="21"/>
    </location>
</feature>
<comment type="subcellular location">
    <subcellularLocation>
        <location evidence="8">Cell membrane</location>
        <topology evidence="8">Multi-pass membrane protein</topology>
    </subcellularLocation>
    <subcellularLocation>
        <location evidence="1">Membrane</location>
        <topology evidence="1">Multi-pass membrane protein</topology>
    </subcellularLocation>
</comment>
<proteinExistence type="inferred from homology"/>
<feature type="transmembrane region" description="Helical" evidence="8">
    <location>
        <begin position="37"/>
        <end position="55"/>
    </location>
</feature>
<feature type="chain" id="PRO_5025539460" description="Ammonium transporter" evidence="10">
    <location>
        <begin position="22"/>
        <end position="468"/>
    </location>
</feature>
<dbReference type="SUPFAM" id="SSF111352">
    <property type="entry name" value="Ammonium transporter"/>
    <property type="match status" value="1"/>
</dbReference>
<evidence type="ECO:0000256" key="2">
    <source>
        <dbReference type="ARBA" id="ARBA00005887"/>
    </source>
</evidence>
<keyword evidence="4 8" id="KW-0812">Transmembrane</keyword>
<comment type="caution">
    <text evidence="8">Lacks conserved residue(s) required for the propagation of feature annotation.</text>
</comment>
<dbReference type="GO" id="GO:0008519">
    <property type="term" value="F:ammonium channel activity"/>
    <property type="evidence" value="ECO:0007669"/>
    <property type="project" value="InterPro"/>
</dbReference>
<keyword evidence="10" id="KW-0732">Signal</keyword>
<dbReference type="GO" id="GO:0097272">
    <property type="term" value="P:ammonium homeostasis"/>
    <property type="evidence" value="ECO:0007669"/>
    <property type="project" value="TreeGrafter"/>
</dbReference>
<feature type="transmembrane region" description="Helical" evidence="8">
    <location>
        <begin position="263"/>
        <end position="282"/>
    </location>
</feature>
<reference evidence="12" key="1">
    <citation type="journal article" date="2020" name="J. Eukaryot. Microbiol.">
        <title>De novo Sequencing, Assembly and Annotation of the Transcriptome for the Free-Living Testate Amoeba Arcella intermedia.</title>
        <authorList>
            <person name="Ribeiro G.M."/>
            <person name="Porfirio-Sousa A.L."/>
            <person name="Maurer-Alcala X.X."/>
            <person name="Katz L.A."/>
            <person name="Lahr D.J.G."/>
        </authorList>
    </citation>
    <scope>NUCLEOTIDE SEQUENCE</scope>
</reference>
<evidence type="ECO:0000313" key="12">
    <source>
        <dbReference type="EMBL" id="NDV31459.1"/>
    </source>
</evidence>
<dbReference type="PROSITE" id="PS01219">
    <property type="entry name" value="AMMONIUM_TRANSP"/>
    <property type="match status" value="1"/>
</dbReference>
<dbReference type="InterPro" id="IPR029020">
    <property type="entry name" value="Ammonium/urea_transptr"/>
</dbReference>
<dbReference type="InterPro" id="IPR024041">
    <property type="entry name" value="NH4_transpt_AmtB-like_dom"/>
</dbReference>